<gene>
    <name evidence="2" type="ORF">FYJ91_07780</name>
</gene>
<dbReference type="AlphaFoldDB" id="A0A5D9C8M4"/>
<proteinExistence type="predicted"/>
<keyword evidence="1" id="KW-0472">Membrane</keyword>
<comment type="caution">
    <text evidence="2">The sequence shown here is derived from an EMBL/GenBank/DDBJ whole genome shotgun (WGS) entry which is preliminary data.</text>
</comment>
<feature type="transmembrane region" description="Helical" evidence="1">
    <location>
        <begin position="68"/>
        <end position="86"/>
    </location>
</feature>
<name>A0A5D9C8M4_9SPHN</name>
<evidence type="ECO:0000313" key="3">
    <source>
        <dbReference type="Proteomes" id="UP000322077"/>
    </source>
</evidence>
<evidence type="ECO:0000313" key="2">
    <source>
        <dbReference type="EMBL" id="TZG27482.1"/>
    </source>
</evidence>
<keyword evidence="3" id="KW-1185">Reference proteome</keyword>
<keyword evidence="1" id="KW-1133">Transmembrane helix</keyword>
<protein>
    <recommendedName>
        <fullName evidence="4">DUF1493 family protein</fullName>
    </recommendedName>
</protein>
<dbReference type="EMBL" id="VTOU01000002">
    <property type="protein sequence ID" value="TZG27482.1"/>
    <property type="molecule type" value="Genomic_DNA"/>
</dbReference>
<evidence type="ECO:0000256" key="1">
    <source>
        <dbReference type="SAM" id="Phobius"/>
    </source>
</evidence>
<reference evidence="2 3" key="1">
    <citation type="submission" date="2019-08" db="EMBL/GenBank/DDBJ databases">
        <authorList>
            <person name="Wang G."/>
            <person name="Xu Z."/>
        </authorList>
    </citation>
    <scope>NUCLEOTIDE SEQUENCE [LARGE SCALE GENOMIC DNA]</scope>
    <source>
        <strain evidence="2 3">ZX</strain>
    </source>
</reference>
<keyword evidence="1" id="KW-0812">Transmembrane</keyword>
<sequence>MNLATLDRVIELAREQSGLRRISSDMAIDQDIRMSGGDATDFAEALAAEFGEGVWRWPWQRFAELNEGLGIFVLLALLWYLLTWPIRGRFLPPSKFERLELGHIARVINAGHWIEP</sequence>
<organism evidence="2 3">
    <name type="scientific">Sphingomonas montanisoli</name>
    <dbReference type="NCBI Taxonomy" id="2606412"/>
    <lineage>
        <taxon>Bacteria</taxon>
        <taxon>Pseudomonadati</taxon>
        <taxon>Pseudomonadota</taxon>
        <taxon>Alphaproteobacteria</taxon>
        <taxon>Sphingomonadales</taxon>
        <taxon>Sphingomonadaceae</taxon>
        <taxon>Sphingomonas</taxon>
    </lineage>
</organism>
<accession>A0A5D9C8M4</accession>
<dbReference type="Proteomes" id="UP000322077">
    <property type="component" value="Unassembled WGS sequence"/>
</dbReference>
<dbReference type="RefSeq" id="WP_149521694.1">
    <property type="nucleotide sequence ID" value="NZ_VTOU01000002.1"/>
</dbReference>
<evidence type="ECO:0008006" key="4">
    <source>
        <dbReference type="Google" id="ProtNLM"/>
    </source>
</evidence>